<accession>A0A977KY87</accession>
<evidence type="ECO:0000313" key="1">
    <source>
        <dbReference type="EMBL" id="UXE60815.1"/>
    </source>
</evidence>
<organism evidence="1">
    <name type="scientific">Woronichinia naegeliana WA131</name>
    <dbReference type="NCBI Taxonomy" id="2824559"/>
    <lineage>
        <taxon>Bacteria</taxon>
        <taxon>Bacillati</taxon>
        <taxon>Cyanobacteriota</taxon>
        <taxon>Cyanophyceae</taxon>
        <taxon>Synechococcales</taxon>
        <taxon>Coelosphaeriaceae</taxon>
        <taxon>Woronichinia</taxon>
    </lineage>
</organism>
<dbReference type="AlphaFoldDB" id="A0A977KY87"/>
<dbReference type="Proteomes" id="UP001065613">
    <property type="component" value="Chromosome"/>
</dbReference>
<reference evidence="1" key="1">
    <citation type="submission" date="2021-04" db="EMBL/GenBank/DDBJ databases">
        <title>Genome sequence of Woronichinia naegeliana from Washington state freshwater lake bloom.</title>
        <authorList>
            <person name="Dreher T.W."/>
        </authorList>
    </citation>
    <scope>NUCLEOTIDE SEQUENCE</scope>
    <source>
        <strain evidence="1">WA131</strain>
    </source>
</reference>
<dbReference type="KEGG" id="wna:KA717_35955"/>
<dbReference type="EMBL" id="CP073041">
    <property type="protein sequence ID" value="UXE60815.1"/>
    <property type="molecule type" value="Genomic_DNA"/>
</dbReference>
<gene>
    <name evidence="1" type="ORF">KA717_35955</name>
</gene>
<proteinExistence type="predicted"/>
<sequence>MQPLKSIFADNMKHLGTTLEEQIKKNQPLMEWLKQELEVEITEEEAQVNHEKLKSLKLTLDSFRPEGHKLFSEK</sequence>
<name>A0A977KY87_9CYAN</name>
<protein>
    <submittedName>
        <fullName evidence="1">Uncharacterized protein</fullName>
    </submittedName>
</protein>